<reference evidence="2 3" key="1">
    <citation type="journal article" date="2007" name="Virus Genes">
        <title>Complete genomic sequence of Dracaena mottle virus, a distinct badnavirus.</title>
        <authorList>
            <person name="Su L."/>
            <person name="Gao S."/>
            <person name="Huang Y."/>
            <person name="Ji C."/>
            <person name="Wang D."/>
            <person name="Ma Y."/>
            <person name="Fang R."/>
            <person name="Chen X."/>
        </authorList>
    </citation>
    <scope>NUCLEOTIDE SEQUENCE [LARGE SCALE GENOMIC DNA]</scope>
</reference>
<evidence type="ECO:0000256" key="1">
    <source>
        <dbReference type="SAM" id="MobiDB-lite"/>
    </source>
</evidence>
<keyword evidence="3" id="KW-1185">Reference proteome</keyword>
<evidence type="ECO:0000313" key="3">
    <source>
        <dbReference type="Proteomes" id="UP000204139"/>
    </source>
</evidence>
<dbReference type="GeneID" id="5142280"/>
<evidence type="ECO:0000313" key="2">
    <source>
        <dbReference type="EMBL" id="ABE77347.1"/>
    </source>
</evidence>
<protein>
    <submittedName>
        <fullName evidence="2">Uncharacterized protein</fullName>
    </submittedName>
</protein>
<proteinExistence type="predicted"/>
<sequence>MSGFEGNPGDVNHPSRRLEPLPDADMQNIRLYGVFTELAYPRRRPLVPGAVQEGTSINTLQRYGRALNLIETNQRRALRTQLRVAVELSELKMEACDRVRTRDNAWGDTYPHLRHQHEQLLRLTRQLEELIHDMDSVLL</sequence>
<dbReference type="RefSeq" id="YP_610968.1">
    <property type="nucleotide sequence ID" value="NC_008034.1"/>
</dbReference>
<feature type="region of interest" description="Disordered" evidence="1">
    <location>
        <begin position="1"/>
        <end position="22"/>
    </location>
</feature>
<dbReference type="KEGG" id="vg:5142280"/>
<organism evidence="2 3">
    <name type="scientific">Dracaena mottle virus</name>
    <dbReference type="NCBI Taxonomy" id="380669"/>
    <lineage>
        <taxon>Viruses</taxon>
        <taxon>Riboviria</taxon>
        <taxon>Pararnavirae</taxon>
        <taxon>Artverviricota</taxon>
        <taxon>Revtraviricetes</taxon>
        <taxon>Ortervirales</taxon>
        <taxon>Caulimoviridae</taxon>
        <taxon>Badnavirus</taxon>
        <taxon>Badnavirus maculadracaenae</taxon>
    </lineage>
</organism>
<dbReference type="EMBL" id="DQ473478">
    <property type="protein sequence ID" value="ABE77347.1"/>
    <property type="molecule type" value="Genomic_DNA"/>
</dbReference>
<dbReference type="Proteomes" id="UP000204139">
    <property type="component" value="Segment"/>
</dbReference>
<accession>Q1KLD0</accession>
<name>Q1KLD0_9VIRU</name>